<proteinExistence type="predicted"/>
<name>A0A8G2HUF8_9ACTO</name>
<sequence>MTGYFDPLSYENLGTSIARALDDQPVISLLDLEKFDGAGIYALYYTGEHPAYRLLAERNRTTPGSWAIYVGKAEAENARKGDPAQVYSTVGSKLYARIQNHRKSIELAKNLGVEDFQVRVLTVAPTWIPLAEVVAIRMHSPVWNAIADGLGNHNPGAGRYQGMRPRWDTLHPGREWAERLQPRNESALDIQQDVLEYLATHEKQNVAGKRQSVGCRMEGYGKHQANSGADTARG</sequence>
<accession>A0A8G2HUF8</accession>
<evidence type="ECO:0000313" key="2">
    <source>
        <dbReference type="Proteomes" id="UP000255284"/>
    </source>
</evidence>
<dbReference type="RefSeq" id="WP_255312871.1">
    <property type="nucleotide sequence ID" value="NZ_JACHMA010000001.1"/>
</dbReference>
<dbReference type="GeneID" id="61168534"/>
<dbReference type="InterPro" id="IPR018575">
    <property type="entry name" value="Restrct_endonuc_II_Eco29kI"/>
</dbReference>
<dbReference type="EMBL" id="UGGQ01000006">
    <property type="protein sequence ID" value="STO16828.1"/>
    <property type="molecule type" value="Genomic_DNA"/>
</dbReference>
<reference evidence="1 2" key="1">
    <citation type="submission" date="2018-06" db="EMBL/GenBank/DDBJ databases">
        <authorList>
            <consortium name="Pathogen Informatics"/>
            <person name="Doyle S."/>
        </authorList>
    </citation>
    <scope>NUCLEOTIDE SEQUENCE [LARGE SCALE GENOMIC DNA]</scope>
    <source>
        <strain evidence="1 2">NCTC11819</strain>
    </source>
</reference>
<dbReference type="Proteomes" id="UP000255284">
    <property type="component" value="Unassembled WGS sequence"/>
</dbReference>
<evidence type="ECO:0000313" key="1">
    <source>
        <dbReference type="EMBL" id="STO16828.1"/>
    </source>
</evidence>
<organism evidence="1 2">
    <name type="scientific">Mobiluncus mulieris</name>
    <dbReference type="NCBI Taxonomy" id="2052"/>
    <lineage>
        <taxon>Bacteria</taxon>
        <taxon>Bacillati</taxon>
        <taxon>Actinomycetota</taxon>
        <taxon>Actinomycetes</taxon>
        <taxon>Actinomycetales</taxon>
        <taxon>Actinomycetaceae</taxon>
        <taxon>Mobiluncus</taxon>
    </lineage>
</organism>
<gene>
    <name evidence="1" type="ORF">NCTC11819_01404</name>
</gene>
<keyword evidence="1" id="KW-0378">Hydrolase</keyword>
<comment type="caution">
    <text evidence="1">The sequence shown here is derived from an EMBL/GenBank/DDBJ whole genome shotgun (WGS) entry which is preliminary data.</text>
</comment>
<dbReference type="CDD" id="cd10435">
    <property type="entry name" value="GIY-YIG_RE_Eco29kI_like"/>
    <property type="match status" value="1"/>
</dbReference>
<protein>
    <submittedName>
        <fullName evidence="1">Eco29kI restriction endonuclease</fullName>
    </submittedName>
</protein>
<keyword evidence="1" id="KW-0540">Nuclease</keyword>
<dbReference type="Pfam" id="PF09517">
    <property type="entry name" value="RE_Eco29kI"/>
    <property type="match status" value="1"/>
</dbReference>
<dbReference type="REBASE" id="402951">
    <property type="entry name" value="Mmu11819ORF1403P"/>
</dbReference>
<dbReference type="AlphaFoldDB" id="A0A8G2HUF8"/>
<keyword evidence="1" id="KW-0255">Endonuclease</keyword>
<dbReference type="GO" id="GO:0004519">
    <property type="term" value="F:endonuclease activity"/>
    <property type="evidence" value="ECO:0007669"/>
    <property type="project" value="UniProtKB-KW"/>
</dbReference>